<feature type="domain" description="Inositolphosphotransferase Aur1/Ipt1" evidence="6">
    <location>
        <begin position="343"/>
        <end position="380"/>
    </location>
</feature>
<keyword evidence="3 5" id="KW-1133">Transmembrane helix</keyword>
<evidence type="ECO:0000256" key="5">
    <source>
        <dbReference type="SAM" id="Phobius"/>
    </source>
</evidence>
<evidence type="ECO:0000256" key="2">
    <source>
        <dbReference type="ARBA" id="ARBA00022692"/>
    </source>
</evidence>
<proteinExistence type="predicted"/>
<dbReference type="PANTHER" id="PTHR31310">
    <property type="match status" value="1"/>
</dbReference>
<feature type="domain" description="Inositolphosphotransferase Aur1/Ipt1" evidence="6">
    <location>
        <begin position="213"/>
        <end position="305"/>
    </location>
</feature>
<gene>
    <name evidence="7" type="ORF">LTR25_009643</name>
</gene>
<dbReference type="EMBL" id="JAXLQG010000022">
    <property type="protein sequence ID" value="KAK5529397.1"/>
    <property type="molecule type" value="Genomic_DNA"/>
</dbReference>
<evidence type="ECO:0000313" key="7">
    <source>
        <dbReference type="EMBL" id="KAK5529397.1"/>
    </source>
</evidence>
<feature type="transmembrane region" description="Helical" evidence="5">
    <location>
        <begin position="96"/>
        <end position="116"/>
    </location>
</feature>
<name>A0AAV9PWX7_9PEZI</name>
<feature type="transmembrane region" description="Helical" evidence="5">
    <location>
        <begin position="290"/>
        <end position="308"/>
    </location>
</feature>
<sequence length="420" mass="47805">MGFLGLGEPSLGTLIIFLGAWINRDFTTPIQRYNRCNDSTDVEDTTAVNSRMANLEPSIPNQQGRWRQREISFLGFRRVIDTPNTGAFQTRLLSKVLLRFPFIVEIIYWALIYGVYQMGRAMLAERLSGSTVEMARHHALQVIRLEEKLHMFWEPAIQRFFLQYPGVMYWINRIYSFVHLPATITFLVGLYWFAITRNRAHADWSDPISGSYLYESKRRALAICNLLAFCVFSTWPCMPPRLLGDSEAAGATPEFSRNFGFVDTVHGSNGALSVFNTRRWTNQLAAMPSLHFGYSLLLGLTVMQLPIAHRGRSYRLSLPLPFSKPGFEASTFTFRAPSPAKLICQVLGFLYPALILTVIVATANHFIMDAVAGATICLLAQRYNEFMLNFLPLEDCLLWCLRIHKPVPNPVRLQKDLDCT</sequence>
<dbReference type="Proteomes" id="UP001345827">
    <property type="component" value="Unassembled WGS sequence"/>
</dbReference>
<evidence type="ECO:0000256" key="3">
    <source>
        <dbReference type="ARBA" id="ARBA00022989"/>
    </source>
</evidence>
<evidence type="ECO:0000259" key="6">
    <source>
        <dbReference type="Pfam" id="PF14378"/>
    </source>
</evidence>
<keyword evidence="8" id="KW-1185">Reference proteome</keyword>
<organism evidence="7 8">
    <name type="scientific">Vermiconidia calcicola</name>
    <dbReference type="NCBI Taxonomy" id="1690605"/>
    <lineage>
        <taxon>Eukaryota</taxon>
        <taxon>Fungi</taxon>
        <taxon>Dikarya</taxon>
        <taxon>Ascomycota</taxon>
        <taxon>Pezizomycotina</taxon>
        <taxon>Dothideomycetes</taxon>
        <taxon>Dothideomycetidae</taxon>
        <taxon>Mycosphaerellales</taxon>
        <taxon>Extremaceae</taxon>
        <taxon>Vermiconidia</taxon>
    </lineage>
</organism>
<dbReference type="CDD" id="cd03386">
    <property type="entry name" value="PAP2_Aur1_like"/>
    <property type="match status" value="1"/>
</dbReference>
<dbReference type="PANTHER" id="PTHR31310:SF7">
    <property type="entry name" value="PA-PHOSPHATASE RELATED-FAMILY PROTEIN DDB_G0268928"/>
    <property type="match status" value="1"/>
</dbReference>
<keyword evidence="2 5" id="KW-0812">Transmembrane</keyword>
<dbReference type="InterPro" id="IPR026841">
    <property type="entry name" value="Aur1/Ipt1"/>
</dbReference>
<comment type="subcellular location">
    <subcellularLocation>
        <location evidence="1">Membrane</location>
        <topology evidence="1">Multi-pass membrane protein</topology>
    </subcellularLocation>
</comment>
<dbReference type="GO" id="GO:0016020">
    <property type="term" value="C:membrane"/>
    <property type="evidence" value="ECO:0007669"/>
    <property type="project" value="UniProtKB-SubCell"/>
</dbReference>
<protein>
    <recommendedName>
        <fullName evidence="6">Inositolphosphotransferase Aur1/Ipt1 domain-containing protein</fullName>
    </recommendedName>
</protein>
<keyword evidence="4 5" id="KW-0472">Membrane</keyword>
<dbReference type="Pfam" id="PF14378">
    <property type="entry name" value="PAP2_3"/>
    <property type="match status" value="3"/>
</dbReference>
<evidence type="ECO:0000256" key="4">
    <source>
        <dbReference type="ARBA" id="ARBA00023136"/>
    </source>
</evidence>
<accession>A0AAV9PWX7</accession>
<evidence type="ECO:0000256" key="1">
    <source>
        <dbReference type="ARBA" id="ARBA00004141"/>
    </source>
</evidence>
<feature type="transmembrane region" description="Helical" evidence="5">
    <location>
        <begin position="174"/>
        <end position="194"/>
    </location>
</feature>
<evidence type="ECO:0000313" key="8">
    <source>
        <dbReference type="Proteomes" id="UP001345827"/>
    </source>
</evidence>
<feature type="domain" description="Inositolphosphotransferase Aur1/Ipt1" evidence="6">
    <location>
        <begin position="141"/>
        <end position="200"/>
    </location>
</feature>
<dbReference type="InterPro" id="IPR052185">
    <property type="entry name" value="IPC_Synthase-Related"/>
</dbReference>
<reference evidence="7 8" key="1">
    <citation type="submission" date="2023-06" db="EMBL/GenBank/DDBJ databases">
        <title>Black Yeasts Isolated from many extreme environments.</title>
        <authorList>
            <person name="Coleine C."/>
            <person name="Stajich J.E."/>
            <person name="Selbmann L."/>
        </authorList>
    </citation>
    <scope>NUCLEOTIDE SEQUENCE [LARGE SCALE GENOMIC DNA]</scope>
    <source>
        <strain evidence="7 8">CCFEE 5887</strain>
    </source>
</reference>
<feature type="transmembrane region" description="Helical" evidence="5">
    <location>
        <begin position="342"/>
        <end position="360"/>
    </location>
</feature>
<comment type="caution">
    <text evidence="7">The sequence shown here is derived from an EMBL/GenBank/DDBJ whole genome shotgun (WGS) entry which is preliminary data.</text>
</comment>
<dbReference type="AlphaFoldDB" id="A0AAV9PWX7"/>